<feature type="transmembrane region" description="Helical" evidence="1">
    <location>
        <begin position="106"/>
        <end position="130"/>
    </location>
</feature>
<dbReference type="RefSeq" id="WP_085173813.1">
    <property type="nucleotide sequence ID" value="NZ_LQPC01000026.1"/>
</dbReference>
<dbReference type="InterPro" id="IPR007969">
    <property type="entry name" value="DUF732"/>
</dbReference>
<dbReference type="Pfam" id="PF05305">
    <property type="entry name" value="DUF732"/>
    <property type="match status" value="1"/>
</dbReference>
<accession>A0A1X1WT36</accession>
<comment type="caution">
    <text evidence="3">The sequence shown here is derived from an EMBL/GenBank/DDBJ whole genome shotgun (WGS) entry which is preliminary data.</text>
</comment>
<evidence type="ECO:0000256" key="1">
    <source>
        <dbReference type="SAM" id="Phobius"/>
    </source>
</evidence>
<feature type="domain" description="DUF732" evidence="2">
    <location>
        <begin position="138"/>
        <end position="176"/>
    </location>
</feature>
<evidence type="ECO:0000313" key="3">
    <source>
        <dbReference type="EMBL" id="ORV89767.1"/>
    </source>
</evidence>
<dbReference type="EMBL" id="LQPC01000026">
    <property type="protein sequence ID" value="ORV89767.1"/>
    <property type="molecule type" value="Genomic_DNA"/>
</dbReference>
<evidence type="ECO:0000313" key="4">
    <source>
        <dbReference type="Proteomes" id="UP000193622"/>
    </source>
</evidence>
<sequence length="313" mass="32738">MGFCVFCGGGLTDALQCTSCGAVNVGGTWHESAYGVPGRSGSAAGGGWMPDPTGRHEGRYFVGGQPTDLIRDGGVEALDPIGKQQLEQAGAEQVSVVEPVREGRRVWIAVAAALTVLALVGGGIGAYVYLNRDRTTVDDRYLTALKQAGFSADFNSDANAVAHGKQVCRELEGGGAQQGMPADEVAVQYFCPQFAEGFHVLETATISGSFTLNDDDPNPYAPAIEVDGTSCVGASGYSDVNPGTPVTVKNGKGEILTTTYLEEGKGGRYMCTFGFTFDVTEGQDRYVVEVGDRGELSYSFDELRAGGVALVLG</sequence>
<gene>
    <name evidence="3" type="ORF">AWC12_08700</name>
</gene>
<dbReference type="AlphaFoldDB" id="A0A1X1WT36"/>
<dbReference type="Proteomes" id="UP000193622">
    <property type="component" value="Unassembled WGS sequence"/>
</dbReference>
<reference evidence="3 4" key="1">
    <citation type="submission" date="2016-01" db="EMBL/GenBank/DDBJ databases">
        <title>The new phylogeny of the genus Mycobacterium.</title>
        <authorList>
            <person name="Tarcisio F."/>
            <person name="Conor M."/>
            <person name="Antonella G."/>
            <person name="Elisabetta G."/>
            <person name="Giulia F.S."/>
            <person name="Sara T."/>
            <person name="Anna F."/>
            <person name="Clotilde B."/>
            <person name="Roberto B."/>
            <person name="Veronica D.S."/>
            <person name="Fabio R."/>
            <person name="Monica P."/>
            <person name="Olivier J."/>
            <person name="Enrico T."/>
            <person name="Nicola S."/>
        </authorList>
    </citation>
    <scope>NUCLEOTIDE SEQUENCE [LARGE SCALE GENOMIC DNA]</scope>
    <source>
        <strain evidence="3 4">DSM 45541</strain>
    </source>
</reference>
<keyword evidence="1" id="KW-0472">Membrane</keyword>
<protein>
    <recommendedName>
        <fullName evidence="2">DUF732 domain-containing protein</fullName>
    </recommendedName>
</protein>
<keyword evidence="1" id="KW-1133">Transmembrane helix</keyword>
<name>A0A1X1WT36_MYCIR</name>
<evidence type="ECO:0000259" key="2">
    <source>
        <dbReference type="Pfam" id="PF05305"/>
    </source>
</evidence>
<proteinExistence type="predicted"/>
<keyword evidence="1" id="KW-0812">Transmembrane</keyword>
<organism evidence="3 4">
    <name type="scientific">Mycolicibacterium iranicum</name>
    <name type="common">Mycobacterium iranicum</name>
    <dbReference type="NCBI Taxonomy" id="912594"/>
    <lineage>
        <taxon>Bacteria</taxon>
        <taxon>Bacillati</taxon>
        <taxon>Actinomycetota</taxon>
        <taxon>Actinomycetes</taxon>
        <taxon>Mycobacteriales</taxon>
        <taxon>Mycobacteriaceae</taxon>
        <taxon>Mycolicibacterium</taxon>
    </lineage>
</organism>